<feature type="domain" description="HTH gntR-type" evidence="6">
    <location>
        <begin position="27"/>
        <end position="95"/>
    </location>
</feature>
<dbReference type="Pfam" id="PF00392">
    <property type="entry name" value="GntR"/>
    <property type="match status" value="1"/>
</dbReference>
<dbReference type="SMART" id="SM00345">
    <property type="entry name" value="HTH_GNTR"/>
    <property type="match status" value="1"/>
</dbReference>
<dbReference type="InterPro" id="IPR000524">
    <property type="entry name" value="Tscrpt_reg_HTH_GntR"/>
</dbReference>
<evidence type="ECO:0000256" key="5">
    <source>
        <dbReference type="ARBA" id="ARBA00023163"/>
    </source>
</evidence>
<dbReference type="SUPFAM" id="SSF53383">
    <property type="entry name" value="PLP-dependent transferases"/>
    <property type="match status" value="1"/>
</dbReference>
<dbReference type="PANTHER" id="PTHR46577">
    <property type="entry name" value="HTH-TYPE TRANSCRIPTIONAL REGULATORY PROTEIN GABR"/>
    <property type="match status" value="1"/>
</dbReference>
<evidence type="ECO:0000259" key="6">
    <source>
        <dbReference type="PROSITE" id="PS50949"/>
    </source>
</evidence>
<keyword evidence="2" id="KW-0663">Pyridoxal phosphate</keyword>
<evidence type="ECO:0000256" key="4">
    <source>
        <dbReference type="ARBA" id="ARBA00023125"/>
    </source>
</evidence>
<reference evidence="8" key="1">
    <citation type="journal article" date="2019" name="Int. J. Syst. Evol. Microbiol.">
        <title>The Global Catalogue of Microorganisms (GCM) 10K type strain sequencing project: providing services to taxonomists for standard genome sequencing and annotation.</title>
        <authorList>
            <consortium name="The Broad Institute Genomics Platform"/>
            <consortium name="The Broad Institute Genome Sequencing Center for Infectious Disease"/>
            <person name="Wu L."/>
            <person name="Ma J."/>
        </authorList>
    </citation>
    <scope>NUCLEOTIDE SEQUENCE [LARGE SCALE GENOMIC DNA]</scope>
    <source>
        <strain evidence="8">JCM 16928</strain>
    </source>
</reference>
<evidence type="ECO:0000256" key="3">
    <source>
        <dbReference type="ARBA" id="ARBA00023015"/>
    </source>
</evidence>
<dbReference type="PANTHER" id="PTHR46577:SF1">
    <property type="entry name" value="HTH-TYPE TRANSCRIPTIONAL REGULATORY PROTEIN GABR"/>
    <property type="match status" value="1"/>
</dbReference>
<dbReference type="Gene3D" id="1.10.10.10">
    <property type="entry name" value="Winged helix-like DNA-binding domain superfamily/Winged helix DNA-binding domain"/>
    <property type="match status" value="1"/>
</dbReference>
<dbReference type="PRINTS" id="PR00035">
    <property type="entry name" value="HTHGNTR"/>
</dbReference>
<dbReference type="PROSITE" id="PS50949">
    <property type="entry name" value="HTH_GNTR"/>
    <property type="match status" value="1"/>
</dbReference>
<protein>
    <submittedName>
        <fullName evidence="7">PLP-dependent aminotransferase family protein</fullName>
    </submittedName>
</protein>
<dbReference type="RefSeq" id="WP_344841898.1">
    <property type="nucleotide sequence ID" value="NZ_BAABAA010000004.1"/>
</dbReference>
<comment type="similarity">
    <text evidence="1">In the C-terminal section; belongs to the class-I pyridoxal-phosphate-dependent aminotransferase family.</text>
</comment>
<dbReference type="InterPro" id="IPR015421">
    <property type="entry name" value="PyrdxlP-dep_Trfase_major"/>
</dbReference>
<dbReference type="InterPro" id="IPR036388">
    <property type="entry name" value="WH-like_DNA-bd_sf"/>
</dbReference>
<dbReference type="CDD" id="cd00609">
    <property type="entry name" value="AAT_like"/>
    <property type="match status" value="1"/>
</dbReference>
<evidence type="ECO:0000256" key="2">
    <source>
        <dbReference type="ARBA" id="ARBA00022898"/>
    </source>
</evidence>
<dbReference type="InterPro" id="IPR015424">
    <property type="entry name" value="PyrdxlP-dep_Trfase"/>
</dbReference>
<dbReference type="Gene3D" id="3.40.640.10">
    <property type="entry name" value="Type I PLP-dependent aspartate aminotransferase-like (Major domain)"/>
    <property type="match status" value="1"/>
</dbReference>
<accession>A0ABP6XBI5</accession>
<dbReference type="Proteomes" id="UP001501222">
    <property type="component" value="Unassembled WGS sequence"/>
</dbReference>
<dbReference type="InterPro" id="IPR051446">
    <property type="entry name" value="HTH_trans_reg/aminotransferase"/>
</dbReference>
<keyword evidence="5" id="KW-0804">Transcription</keyword>
<name>A0ABP6XBI5_9ACTN</name>
<evidence type="ECO:0000313" key="8">
    <source>
        <dbReference type="Proteomes" id="UP001501222"/>
    </source>
</evidence>
<dbReference type="GO" id="GO:0008483">
    <property type="term" value="F:transaminase activity"/>
    <property type="evidence" value="ECO:0007669"/>
    <property type="project" value="UniProtKB-KW"/>
</dbReference>
<dbReference type="EMBL" id="BAABAA010000004">
    <property type="protein sequence ID" value="GAA3564564.1"/>
    <property type="molecule type" value="Genomic_DNA"/>
</dbReference>
<keyword evidence="7" id="KW-0808">Transferase</keyword>
<organism evidence="7 8">
    <name type="scientific">Kribbella ginsengisoli</name>
    <dbReference type="NCBI Taxonomy" id="363865"/>
    <lineage>
        <taxon>Bacteria</taxon>
        <taxon>Bacillati</taxon>
        <taxon>Actinomycetota</taxon>
        <taxon>Actinomycetes</taxon>
        <taxon>Propionibacteriales</taxon>
        <taxon>Kribbellaceae</taxon>
        <taxon>Kribbella</taxon>
    </lineage>
</organism>
<evidence type="ECO:0000256" key="1">
    <source>
        <dbReference type="ARBA" id="ARBA00005384"/>
    </source>
</evidence>
<keyword evidence="4" id="KW-0238">DNA-binding</keyword>
<proteinExistence type="inferred from homology"/>
<keyword evidence="8" id="KW-1185">Reference proteome</keyword>
<evidence type="ECO:0000313" key="7">
    <source>
        <dbReference type="EMBL" id="GAA3564564.1"/>
    </source>
</evidence>
<dbReference type="SUPFAM" id="SSF46785">
    <property type="entry name" value="Winged helix' DNA-binding domain"/>
    <property type="match status" value="1"/>
</dbReference>
<dbReference type="Pfam" id="PF00155">
    <property type="entry name" value="Aminotran_1_2"/>
    <property type="match status" value="1"/>
</dbReference>
<keyword evidence="7" id="KW-0032">Aminotransferase</keyword>
<comment type="caution">
    <text evidence="7">The sequence shown here is derived from an EMBL/GenBank/DDBJ whole genome shotgun (WGS) entry which is preliminary data.</text>
</comment>
<dbReference type="CDD" id="cd07377">
    <property type="entry name" value="WHTH_GntR"/>
    <property type="match status" value="1"/>
</dbReference>
<keyword evidence="3" id="KW-0805">Transcription regulation</keyword>
<gene>
    <name evidence="7" type="ORF">GCM10022235_36310</name>
</gene>
<sequence>MEDSRANSPTEATEATGADLHLDLANRRGRADLVNALHESIRTGRLTPGTRLPSSRQLAKDLGIARNTVADAYGQLVAEGWLTARQGSGTVVADRILPTHANGRPATAALAHPASSGRAASSSSGISLLEARKFRYDLTPGSPDVSTFPRSEWLAAARKALPAAPNDAFGYGDPRGRVELRENLADYLARARGVRADPERILICSGYVQALNLLTDVLRLQGAQTMSVEEFGYSLHWDVIRSRGVEPKPVPVDEYGVRADLLEGRAALLTPAHQMPTGVPLAPDRRTKAVEWARETDAILIEDDYDGEFRYDRQPVGALQALDPERVVYTGTASKSLAPALRLAWMVLPEHLMDPVLEVKRTTDLLTATLDQLVLAEFIASGHYDRHVRRTRQHYRRRRDHLVELLAVRAPGVTLAGISAGLHVLLDVPGEAEDMVARASRQGLLIASLDRYRFTPDPAARQALIVGYGTPPDHSYNGALDLLCQVLAV</sequence>
<dbReference type="InterPro" id="IPR036390">
    <property type="entry name" value="WH_DNA-bd_sf"/>
</dbReference>
<dbReference type="InterPro" id="IPR004839">
    <property type="entry name" value="Aminotransferase_I/II_large"/>
</dbReference>